<dbReference type="InterPro" id="IPR047789">
    <property type="entry name" value="CU044_5270-like"/>
</dbReference>
<keyword evidence="2" id="KW-0472">Membrane</keyword>
<reference evidence="3 4" key="1">
    <citation type="submission" date="2021-01" db="EMBL/GenBank/DDBJ databases">
        <title>Whole genome shotgun sequence of Plantactinospora mayteni NBRC 109088.</title>
        <authorList>
            <person name="Komaki H."/>
            <person name="Tamura T."/>
        </authorList>
    </citation>
    <scope>NUCLEOTIDE SEQUENCE [LARGE SCALE GENOMIC DNA]</scope>
    <source>
        <strain evidence="3 4">NBRC 109088</strain>
    </source>
</reference>
<keyword evidence="2" id="KW-1133">Transmembrane helix</keyword>
<dbReference type="RefSeq" id="WP_203859108.1">
    <property type="nucleotide sequence ID" value="NZ_BAAAZQ010000013.1"/>
</dbReference>
<sequence>MKAEEQIRTAFGPADPARDTTIAPPPVTPAQLIARAETAVAGSSRPLLPRRRQILLGGAAVAAAVVTAYALPRGSTGGAHVPSGPDNTAIGQVLLPVAYQFDTNPQPAAAQLRALAGRITDAPYDGRSGRYAYCHDKSWGTSVLSNEGHELRYVEERRRWTAPDGSGRSRLTTLAAEFTSEESRRYWERELPKFGHPPIPNETTTDIPPVAPAPTADPGEAARPTDRTQPPTDPTALATLLRAKYGASHATKWTTELYQRYVVPRQVRAQVLLTLANLDGFLWRGVATDRAGRKGVAISTTMTPPADSGDRNHYEYVLIFDERTGGLLAREATILTPRREPLSYTLILDSSRTDQFG</sequence>
<feature type="transmembrane region" description="Helical" evidence="2">
    <location>
        <begin position="54"/>
        <end position="71"/>
    </location>
</feature>
<gene>
    <name evidence="3" type="ORF">Pma05_41840</name>
</gene>
<dbReference type="EMBL" id="BONX01000028">
    <property type="protein sequence ID" value="GIG97611.1"/>
    <property type="molecule type" value="Genomic_DNA"/>
</dbReference>
<comment type="caution">
    <text evidence="3">The sequence shown here is derived from an EMBL/GenBank/DDBJ whole genome shotgun (WGS) entry which is preliminary data.</text>
</comment>
<evidence type="ECO:0008006" key="5">
    <source>
        <dbReference type="Google" id="ProtNLM"/>
    </source>
</evidence>
<keyword evidence="4" id="KW-1185">Reference proteome</keyword>
<evidence type="ECO:0000313" key="3">
    <source>
        <dbReference type="EMBL" id="GIG97611.1"/>
    </source>
</evidence>
<name>A0ABQ4ESG6_9ACTN</name>
<organism evidence="3 4">
    <name type="scientific">Plantactinospora mayteni</name>
    <dbReference type="NCBI Taxonomy" id="566021"/>
    <lineage>
        <taxon>Bacteria</taxon>
        <taxon>Bacillati</taxon>
        <taxon>Actinomycetota</taxon>
        <taxon>Actinomycetes</taxon>
        <taxon>Micromonosporales</taxon>
        <taxon>Micromonosporaceae</taxon>
        <taxon>Plantactinospora</taxon>
    </lineage>
</organism>
<proteinExistence type="predicted"/>
<feature type="region of interest" description="Disordered" evidence="1">
    <location>
        <begin position="193"/>
        <end position="232"/>
    </location>
</feature>
<keyword evidence="2" id="KW-0812">Transmembrane</keyword>
<evidence type="ECO:0000256" key="1">
    <source>
        <dbReference type="SAM" id="MobiDB-lite"/>
    </source>
</evidence>
<protein>
    <recommendedName>
        <fullName evidence="5">CU044_5270 family protein</fullName>
    </recommendedName>
</protein>
<evidence type="ECO:0000313" key="4">
    <source>
        <dbReference type="Proteomes" id="UP000621500"/>
    </source>
</evidence>
<feature type="region of interest" description="Disordered" evidence="1">
    <location>
        <begin position="1"/>
        <end position="26"/>
    </location>
</feature>
<dbReference type="NCBIfam" id="NF038083">
    <property type="entry name" value="CU044_5270_fam"/>
    <property type="match status" value="1"/>
</dbReference>
<dbReference type="Proteomes" id="UP000621500">
    <property type="component" value="Unassembled WGS sequence"/>
</dbReference>
<accession>A0ABQ4ESG6</accession>
<evidence type="ECO:0000256" key="2">
    <source>
        <dbReference type="SAM" id="Phobius"/>
    </source>
</evidence>